<accession>A0A0H3I3J3</accession>
<dbReference type="HOGENOM" id="CLU_1238626_0_0_6"/>
<reference evidence="2" key="2">
    <citation type="submission" date="2012-03" db="EMBL/GenBank/DDBJ databases">
        <authorList>
            <person name="Koskinen P."/>
            <person name="Laine P."/>
            <person name="Niemi O."/>
            <person name="Nykyri J."/>
            <person name="Harjunpaa H."/>
            <person name="Auvinen P."/>
            <person name="Paulin L."/>
            <person name="Pirhonen M."/>
            <person name="Palva T."/>
            <person name="Holm L."/>
        </authorList>
    </citation>
    <scope>NUCLEOTIDE SEQUENCE</scope>
    <source>
        <strain evidence="2">SCC3193</strain>
    </source>
</reference>
<reference evidence="5" key="3">
    <citation type="submission" date="2023-07" db="EMBL/GenBank/DDBJ databases">
        <title>Identification of Pectobacterium versatile causing blackleg of potato from New York State with a whole genome sequencing approach.</title>
        <authorList>
            <person name="Ma X."/>
            <person name="Swingle B."/>
        </authorList>
    </citation>
    <scope>NUCLEOTIDE SEQUENCE [LARGE SCALE GENOMIC DNA]</scope>
    <source>
        <strain evidence="5">NY1588A</strain>
    </source>
</reference>
<dbReference type="RefSeq" id="WP_014699556.1">
    <property type="nucleotide sequence ID" value="NC_017845.1"/>
</dbReference>
<protein>
    <submittedName>
        <fullName evidence="2">Uncharacterized protein</fullName>
    </submittedName>
</protein>
<keyword evidence="1" id="KW-0812">Transmembrane</keyword>
<evidence type="ECO:0000313" key="5">
    <source>
        <dbReference type="Proteomes" id="UP001194579"/>
    </source>
</evidence>
<dbReference type="KEGG" id="pec:W5S_1828"/>
<evidence type="ECO:0000313" key="4">
    <source>
        <dbReference type="Proteomes" id="UP000008044"/>
    </source>
</evidence>
<proteinExistence type="predicted"/>
<dbReference type="PATRIC" id="fig|1166016.3.peg.1839"/>
<dbReference type="AlphaFoldDB" id="A0A0H3I3J3"/>
<evidence type="ECO:0000313" key="2">
    <source>
        <dbReference type="EMBL" id="AFI89919.1"/>
    </source>
</evidence>
<reference evidence="3" key="4">
    <citation type="submission" date="2024-05" db="EMBL/GenBank/DDBJ databases">
        <title>Identification of Pectobacterium versatile causing blackleg of potato from New York State with a whole genome sequencing approach.</title>
        <authorList>
            <person name="Ma X."/>
            <person name="Swingle B."/>
        </authorList>
    </citation>
    <scope>NUCLEOTIDE SEQUENCE</scope>
    <source>
        <strain evidence="3">NY1588A</strain>
    </source>
</reference>
<keyword evidence="1" id="KW-0472">Membrane</keyword>
<dbReference type="eggNOG" id="ENOG5031H72">
    <property type="taxonomic scope" value="Bacteria"/>
</dbReference>
<dbReference type="EMBL" id="WABS01000002">
    <property type="protein sequence ID" value="MBI0553233.1"/>
    <property type="molecule type" value="Genomic_DNA"/>
</dbReference>
<dbReference type="Proteomes" id="UP001194579">
    <property type="component" value="Unassembled WGS sequence"/>
</dbReference>
<organism evidence="2 4">
    <name type="scientific">Pectobacterium parmentieri</name>
    <dbReference type="NCBI Taxonomy" id="1905730"/>
    <lineage>
        <taxon>Bacteria</taxon>
        <taxon>Pseudomonadati</taxon>
        <taxon>Pseudomonadota</taxon>
        <taxon>Gammaproteobacteria</taxon>
        <taxon>Enterobacterales</taxon>
        <taxon>Pectobacteriaceae</taxon>
        <taxon>Pectobacterium</taxon>
    </lineage>
</organism>
<reference evidence="2 4" key="1">
    <citation type="journal article" date="2012" name="J. Bacteriol.">
        <title>Genome sequence of Pectobacterium sp. strain SCC3193.</title>
        <authorList>
            <person name="Koskinen J.P."/>
            <person name="Laine P."/>
            <person name="Niemi O."/>
            <person name="Nykyri J."/>
            <person name="Harjunpaa H."/>
            <person name="Auvinen P."/>
            <person name="Paulin L."/>
            <person name="Pirhonen M."/>
            <person name="Palva T."/>
            <person name="Holm L."/>
        </authorList>
    </citation>
    <scope>NUCLEOTIDE SEQUENCE [LARGE SCALE GENOMIC DNA]</scope>
    <source>
        <strain evidence="2 4">SCC3193</strain>
    </source>
</reference>
<evidence type="ECO:0000313" key="3">
    <source>
        <dbReference type="EMBL" id="MBI0553233.1"/>
    </source>
</evidence>
<keyword evidence="5" id="KW-1185">Reference proteome</keyword>
<evidence type="ECO:0000256" key="1">
    <source>
        <dbReference type="SAM" id="Phobius"/>
    </source>
</evidence>
<dbReference type="Proteomes" id="UP000008044">
    <property type="component" value="Chromosome"/>
</dbReference>
<keyword evidence="1" id="KW-1133">Transmembrane helix</keyword>
<feature type="transmembrane region" description="Helical" evidence="1">
    <location>
        <begin position="199"/>
        <end position="222"/>
    </location>
</feature>
<name>A0A0H3I3J3_PECPM</name>
<dbReference type="STRING" id="1905730.W5S_1828"/>
<sequence>MSLLLMRRFWIALLLPLFIDWFSRGNAIGVWWLWLPVTAPLLIWTFFTYRKNRKEDADSRDWVRQQWKEQITTEKFEFCGRAYTFQETFSGTVISYDPNNDTLWVKKDDGAETQISAHGLAFRESHRIKKYAFHCYSDHNAYTSFEDAVIVNKTTKERQINLPRRCFVVSGPSAITLLLGPRFQFTAASYSSAMPVPPFFAATFIILNIIANASLCIFLFNFDNVELWHTYLLSTLVCHALIRLLNIRVDKFDIEFKHLVKSLTR</sequence>
<dbReference type="EMBL" id="CP003415">
    <property type="protein sequence ID" value="AFI89919.1"/>
    <property type="molecule type" value="Genomic_DNA"/>
</dbReference>
<feature type="transmembrane region" description="Helical" evidence="1">
    <location>
        <begin position="29"/>
        <end position="49"/>
    </location>
</feature>
<gene>
    <name evidence="2" type="ordered locus">W5S_1828</name>
    <name evidence="3" type="ORF">F6Q06_01830</name>
</gene>